<gene>
    <name evidence="4" type="ORF">JYU34_014948</name>
</gene>
<sequence>MNVSMDRSLSDPNLNLGGDSNTTPPSFISQRYKRKRDNDIDEQLNTFKEEMKQMLQSMMISQANEINKITPTLKEIQLTNINIENSISFLTSQNEDFKRKIEQYEIQAKKDREYIALLEEKVEDMQRGSRKMNFEIKNVPKTSNETKESLVNMVINLSKAIEYNLEKTDITDIYRVRSNNKDGKNNTPIVVETSSTFIKNDIIKLSKAYNVKRKDKLCARHLGFTKNEDTPVYVSEQLTAKGSRLYFLARDLSKSKGYKFTWTSYGRVYVRKDENSHIIPIKSEAQVQHLMCAA</sequence>
<comment type="caution">
    <text evidence="4">The sequence shown here is derived from an EMBL/GenBank/DDBJ whole genome shotgun (WGS) entry which is preliminary data.</text>
</comment>
<dbReference type="EMBL" id="JAHIBW010000020">
    <property type="protein sequence ID" value="KAG7300643.1"/>
    <property type="molecule type" value="Genomic_DNA"/>
</dbReference>
<feature type="compositionally biased region" description="Polar residues" evidence="2">
    <location>
        <begin position="1"/>
        <end position="29"/>
    </location>
</feature>
<reference evidence="4 5" key="1">
    <citation type="submission" date="2021-06" db="EMBL/GenBank/DDBJ databases">
        <title>A haploid diamondback moth (Plutella xylostella L.) genome assembly resolves 31 chromosomes and identifies a diamide resistance mutation.</title>
        <authorList>
            <person name="Ward C.M."/>
            <person name="Perry K.D."/>
            <person name="Baker G."/>
            <person name="Powis K."/>
            <person name="Heckel D.G."/>
            <person name="Baxter S.W."/>
        </authorList>
    </citation>
    <scope>NUCLEOTIDE SEQUENCE [LARGE SCALE GENOMIC DNA]</scope>
    <source>
        <strain evidence="4 5">LV</strain>
        <tissue evidence="4">Single pupa</tissue>
    </source>
</reference>
<evidence type="ECO:0000313" key="5">
    <source>
        <dbReference type="Proteomes" id="UP000823941"/>
    </source>
</evidence>
<proteinExistence type="predicted"/>
<dbReference type="InterPro" id="IPR057251">
    <property type="entry name" value="FP_C"/>
</dbReference>
<evidence type="ECO:0000313" key="4">
    <source>
        <dbReference type="EMBL" id="KAG7300643.1"/>
    </source>
</evidence>
<evidence type="ECO:0000256" key="1">
    <source>
        <dbReference type="SAM" id="Coils"/>
    </source>
</evidence>
<feature type="domain" description="FP protein C-terminal" evidence="3">
    <location>
        <begin position="240"/>
        <end position="290"/>
    </location>
</feature>
<dbReference type="Pfam" id="PF25298">
    <property type="entry name" value="Baculo_FP_2nd"/>
    <property type="match status" value="1"/>
</dbReference>
<keyword evidence="1" id="KW-0175">Coiled coil</keyword>
<evidence type="ECO:0000259" key="3">
    <source>
        <dbReference type="Pfam" id="PF25298"/>
    </source>
</evidence>
<evidence type="ECO:0000256" key="2">
    <source>
        <dbReference type="SAM" id="MobiDB-lite"/>
    </source>
</evidence>
<organism evidence="4 5">
    <name type="scientific">Plutella xylostella</name>
    <name type="common">Diamondback moth</name>
    <name type="synonym">Plutella maculipennis</name>
    <dbReference type="NCBI Taxonomy" id="51655"/>
    <lineage>
        <taxon>Eukaryota</taxon>
        <taxon>Metazoa</taxon>
        <taxon>Ecdysozoa</taxon>
        <taxon>Arthropoda</taxon>
        <taxon>Hexapoda</taxon>
        <taxon>Insecta</taxon>
        <taxon>Pterygota</taxon>
        <taxon>Neoptera</taxon>
        <taxon>Endopterygota</taxon>
        <taxon>Lepidoptera</taxon>
        <taxon>Glossata</taxon>
        <taxon>Ditrysia</taxon>
        <taxon>Yponomeutoidea</taxon>
        <taxon>Plutellidae</taxon>
        <taxon>Plutella</taxon>
    </lineage>
</organism>
<name>A0ABQ7Q611_PLUXY</name>
<keyword evidence="5" id="KW-1185">Reference proteome</keyword>
<feature type="coiled-coil region" evidence="1">
    <location>
        <begin position="87"/>
        <end position="121"/>
    </location>
</feature>
<feature type="region of interest" description="Disordered" evidence="2">
    <location>
        <begin position="1"/>
        <end position="35"/>
    </location>
</feature>
<accession>A0ABQ7Q611</accession>
<protein>
    <recommendedName>
        <fullName evidence="3">FP protein C-terminal domain-containing protein</fullName>
    </recommendedName>
</protein>
<dbReference type="Proteomes" id="UP000823941">
    <property type="component" value="Chromosome 20"/>
</dbReference>